<evidence type="ECO:0000256" key="1">
    <source>
        <dbReference type="SAM" id="Phobius"/>
    </source>
</evidence>
<proteinExistence type="predicted"/>
<sequence>MLVRGRGAHVFDSCNKAALLHVLNVGSDLFHHVLTFMAIVFPAVAGAFGAIRIHREYLRNAKRSAEMVRHLEEIKEQMMIAQNLESFLPLVREAEETMLHENEDWRVVVRFHELELPA</sequence>
<gene>
    <name evidence="2" type="ORF">S01H1_49256</name>
</gene>
<reference evidence="2" key="1">
    <citation type="journal article" date="2014" name="Front. Microbiol.">
        <title>High frequency of phylogenetically diverse reductive dehalogenase-homologous genes in deep subseafloor sedimentary metagenomes.</title>
        <authorList>
            <person name="Kawai M."/>
            <person name="Futagami T."/>
            <person name="Toyoda A."/>
            <person name="Takaki Y."/>
            <person name="Nishi S."/>
            <person name="Hori S."/>
            <person name="Arai W."/>
            <person name="Tsubouchi T."/>
            <person name="Morono Y."/>
            <person name="Uchiyama I."/>
            <person name="Ito T."/>
            <person name="Fujiyama A."/>
            <person name="Inagaki F."/>
            <person name="Takami H."/>
        </authorList>
    </citation>
    <scope>NUCLEOTIDE SEQUENCE</scope>
    <source>
        <strain evidence="2">Expedition CK06-06</strain>
    </source>
</reference>
<evidence type="ECO:0000313" key="2">
    <source>
        <dbReference type="EMBL" id="GAG20776.1"/>
    </source>
</evidence>
<feature type="transmembrane region" description="Helical" evidence="1">
    <location>
        <begin position="29"/>
        <end position="53"/>
    </location>
</feature>
<comment type="caution">
    <text evidence="2">The sequence shown here is derived from an EMBL/GenBank/DDBJ whole genome shotgun (WGS) entry which is preliminary data.</text>
</comment>
<organism evidence="2">
    <name type="scientific">marine sediment metagenome</name>
    <dbReference type="NCBI Taxonomy" id="412755"/>
    <lineage>
        <taxon>unclassified sequences</taxon>
        <taxon>metagenomes</taxon>
        <taxon>ecological metagenomes</taxon>
    </lineage>
</organism>
<dbReference type="AlphaFoldDB" id="X0X711"/>
<name>X0X711_9ZZZZ</name>
<keyword evidence="1" id="KW-1133">Transmembrane helix</keyword>
<keyword evidence="1" id="KW-0812">Transmembrane</keyword>
<accession>X0X711</accession>
<keyword evidence="1" id="KW-0472">Membrane</keyword>
<protein>
    <submittedName>
        <fullName evidence="2">Uncharacterized protein</fullName>
    </submittedName>
</protein>
<dbReference type="EMBL" id="BARS01031671">
    <property type="protein sequence ID" value="GAG20776.1"/>
    <property type="molecule type" value="Genomic_DNA"/>
</dbReference>